<name>A0A4Y2MAJ0_ARAVE</name>
<gene>
    <name evidence="1" type="ORF">AVEN_214402_1</name>
</gene>
<protein>
    <submittedName>
        <fullName evidence="1">Uncharacterized protein</fullName>
    </submittedName>
</protein>
<dbReference type="Proteomes" id="UP000499080">
    <property type="component" value="Unassembled WGS sequence"/>
</dbReference>
<organism evidence="1 2">
    <name type="scientific">Araneus ventricosus</name>
    <name type="common">Orbweaver spider</name>
    <name type="synonym">Epeira ventricosa</name>
    <dbReference type="NCBI Taxonomy" id="182803"/>
    <lineage>
        <taxon>Eukaryota</taxon>
        <taxon>Metazoa</taxon>
        <taxon>Ecdysozoa</taxon>
        <taxon>Arthropoda</taxon>
        <taxon>Chelicerata</taxon>
        <taxon>Arachnida</taxon>
        <taxon>Araneae</taxon>
        <taxon>Araneomorphae</taxon>
        <taxon>Entelegynae</taxon>
        <taxon>Araneoidea</taxon>
        <taxon>Araneidae</taxon>
        <taxon>Araneus</taxon>
    </lineage>
</organism>
<reference evidence="1 2" key="1">
    <citation type="journal article" date="2019" name="Sci. Rep.">
        <title>Orb-weaving spider Araneus ventricosus genome elucidates the spidroin gene catalogue.</title>
        <authorList>
            <person name="Kono N."/>
            <person name="Nakamura H."/>
            <person name="Ohtoshi R."/>
            <person name="Moran D.A.P."/>
            <person name="Shinohara A."/>
            <person name="Yoshida Y."/>
            <person name="Fujiwara M."/>
            <person name="Mori M."/>
            <person name="Tomita M."/>
            <person name="Arakawa K."/>
        </authorList>
    </citation>
    <scope>NUCLEOTIDE SEQUENCE [LARGE SCALE GENOMIC DNA]</scope>
</reference>
<comment type="caution">
    <text evidence="1">The sequence shown here is derived from an EMBL/GenBank/DDBJ whole genome shotgun (WGS) entry which is preliminary data.</text>
</comment>
<evidence type="ECO:0000313" key="1">
    <source>
        <dbReference type="EMBL" id="GBN24125.1"/>
    </source>
</evidence>
<keyword evidence="2" id="KW-1185">Reference proteome</keyword>
<sequence>MQVTKVGICQRGVQTLATFPGILQWNAMTEGASLAKGWLKFHGVKTPVNKVQNSSVEVLTFKLHQSSDLESDLRLHFLNFHFQPPKELPKNSISVICPAADHILQPEAFTSLPGSLLERVET</sequence>
<accession>A0A4Y2MAJ0</accession>
<dbReference type="EMBL" id="BGPR01007079">
    <property type="protein sequence ID" value="GBN24125.1"/>
    <property type="molecule type" value="Genomic_DNA"/>
</dbReference>
<evidence type="ECO:0000313" key="2">
    <source>
        <dbReference type="Proteomes" id="UP000499080"/>
    </source>
</evidence>
<proteinExistence type="predicted"/>
<dbReference type="AlphaFoldDB" id="A0A4Y2MAJ0"/>